<keyword evidence="3" id="KW-1185">Reference proteome</keyword>
<keyword evidence="1" id="KW-0812">Transmembrane</keyword>
<dbReference type="OrthoDB" id="8440251at2"/>
<evidence type="ECO:0000313" key="3">
    <source>
        <dbReference type="Proteomes" id="UP000280444"/>
    </source>
</evidence>
<gene>
    <name evidence="2" type="ORF">EII11_07415</name>
</gene>
<keyword evidence="1" id="KW-0472">Membrane</keyword>
<reference evidence="2 3" key="1">
    <citation type="submission" date="2018-11" db="EMBL/GenBank/DDBJ databases">
        <title>Genomes From Bacteria Associated with the Canine Oral Cavity: a Test Case for Automated Genome-Based Taxonomic Assignment.</title>
        <authorList>
            <person name="Coil D.A."/>
            <person name="Jospin G."/>
            <person name="Darling A.E."/>
            <person name="Wallis C."/>
            <person name="Davis I.J."/>
            <person name="Harris S."/>
            <person name="Eisen J.A."/>
            <person name="Holcombe L.J."/>
            <person name="O'Flynn C."/>
        </authorList>
    </citation>
    <scope>NUCLEOTIDE SEQUENCE [LARGE SCALE GENOMIC DNA]</scope>
    <source>
        <strain evidence="2 3">OH770</strain>
    </source>
</reference>
<feature type="transmembrane region" description="Helical" evidence="1">
    <location>
        <begin position="44"/>
        <end position="63"/>
    </location>
</feature>
<dbReference type="Pfam" id="PF13576">
    <property type="entry name" value="Pentapeptide_3"/>
    <property type="match status" value="1"/>
</dbReference>
<dbReference type="Proteomes" id="UP000280444">
    <property type="component" value="Unassembled WGS sequence"/>
</dbReference>
<evidence type="ECO:0000256" key="1">
    <source>
        <dbReference type="SAM" id="Phobius"/>
    </source>
</evidence>
<keyword evidence="1" id="KW-1133">Transmembrane helix</keyword>
<protein>
    <submittedName>
        <fullName evidence="2">Pentapeptide repeat-containing protein</fullName>
    </submittedName>
</protein>
<name>A0A3P1SDL0_9ACTO</name>
<sequence>METYSRVFLPVLWALVGLFLVMGLAYFIYPAYVPLLGTQRSRESFIFTAVAGVGGASLVGLQFRGRWFAERAHLYDQWVQGMQLLSASTVPDRIKGVEVLLGLLENARWSYEAKVLRFFAEYLRRNPYGPQEVELRIVNAMGDTKSFGDSWFRQFFISYRRSSSISLDLSGVTLNVPISWRRMHFSCPINFSGAVFVNGADFSGTTFCGGADFSSTVFWSEASFDESHFLCEADFRDSSFETGASFYLAYFRRIALFRDTCFGGRVLFERSIFMDSVDFLNSGKSELRSTNFQGDANFSATIFYRDAYFGGNQRVSGGQFKSSIFEGEAKFNGAIFHGIADFSGVRFMGGVSFSRLRADLSQSSPTIFCSQANFVDADISSGVLNVGRERVGHEVFSGAIFNGDAYFSFAGLGESFAAIRGGSL</sequence>
<dbReference type="EMBL" id="RQZF01000007">
    <property type="protein sequence ID" value="RRC95057.1"/>
    <property type="molecule type" value="Genomic_DNA"/>
</dbReference>
<accession>A0A3P1SDL0</accession>
<dbReference type="AlphaFoldDB" id="A0A3P1SDL0"/>
<proteinExistence type="predicted"/>
<comment type="caution">
    <text evidence="2">The sequence shown here is derived from an EMBL/GenBank/DDBJ whole genome shotgun (WGS) entry which is preliminary data.</text>
</comment>
<feature type="transmembrane region" description="Helical" evidence="1">
    <location>
        <begin position="7"/>
        <end position="32"/>
    </location>
</feature>
<dbReference type="InterPro" id="IPR001646">
    <property type="entry name" value="5peptide_repeat"/>
</dbReference>
<dbReference type="RefSeq" id="WP_124870916.1">
    <property type="nucleotide sequence ID" value="NZ_RQZF01000007.1"/>
</dbReference>
<organism evidence="2 3">
    <name type="scientific">Schaalia canis</name>
    <dbReference type="NCBI Taxonomy" id="100469"/>
    <lineage>
        <taxon>Bacteria</taxon>
        <taxon>Bacillati</taxon>
        <taxon>Actinomycetota</taxon>
        <taxon>Actinomycetes</taxon>
        <taxon>Actinomycetales</taxon>
        <taxon>Actinomycetaceae</taxon>
        <taxon>Schaalia</taxon>
    </lineage>
</organism>
<evidence type="ECO:0000313" key="2">
    <source>
        <dbReference type="EMBL" id="RRC95057.1"/>
    </source>
</evidence>